<dbReference type="InterPro" id="IPR050313">
    <property type="entry name" value="Carb_Metab_HTH_regulators"/>
</dbReference>
<dbReference type="Pfam" id="PF08220">
    <property type="entry name" value="HTH_DeoR"/>
    <property type="match status" value="1"/>
</dbReference>
<dbReference type="PANTHER" id="PTHR30363:SF4">
    <property type="entry name" value="GLYCEROL-3-PHOSPHATE REGULON REPRESSOR"/>
    <property type="match status" value="1"/>
</dbReference>
<proteinExistence type="predicted"/>
<dbReference type="InterPro" id="IPR014036">
    <property type="entry name" value="DeoR-like_C"/>
</dbReference>
<evidence type="ECO:0000313" key="5">
    <source>
        <dbReference type="EMBL" id="UFZ07589.1"/>
    </source>
</evidence>
<dbReference type="InterPro" id="IPR036388">
    <property type="entry name" value="WH-like_DNA-bd_sf"/>
</dbReference>
<evidence type="ECO:0000313" key="6">
    <source>
        <dbReference type="Proteomes" id="UP001431010"/>
    </source>
</evidence>
<evidence type="ECO:0000259" key="4">
    <source>
        <dbReference type="PROSITE" id="PS51000"/>
    </source>
</evidence>
<evidence type="ECO:0000256" key="1">
    <source>
        <dbReference type="ARBA" id="ARBA00022491"/>
    </source>
</evidence>
<name>A0ABY3RLW0_9BRAD</name>
<dbReference type="InterPro" id="IPR001034">
    <property type="entry name" value="DeoR_HTH"/>
</dbReference>
<dbReference type="PRINTS" id="PR00037">
    <property type="entry name" value="HTHLACR"/>
</dbReference>
<dbReference type="SMART" id="SM00420">
    <property type="entry name" value="HTH_DEOR"/>
    <property type="match status" value="1"/>
</dbReference>
<dbReference type="PANTHER" id="PTHR30363">
    <property type="entry name" value="HTH-TYPE TRANSCRIPTIONAL REGULATOR SRLR-RELATED"/>
    <property type="match status" value="1"/>
</dbReference>
<keyword evidence="5" id="KW-0238">DNA-binding</keyword>
<evidence type="ECO:0000256" key="3">
    <source>
        <dbReference type="ARBA" id="ARBA00023163"/>
    </source>
</evidence>
<dbReference type="GO" id="GO:0003677">
    <property type="term" value="F:DNA binding"/>
    <property type="evidence" value="ECO:0007669"/>
    <property type="project" value="UniProtKB-KW"/>
</dbReference>
<keyword evidence="1" id="KW-0678">Repressor</keyword>
<organism evidence="5 6">
    <name type="scientific">Bradyrhizobium ontarionense</name>
    <dbReference type="NCBI Taxonomy" id="2898149"/>
    <lineage>
        <taxon>Bacteria</taxon>
        <taxon>Pseudomonadati</taxon>
        <taxon>Pseudomonadota</taxon>
        <taxon>Alphaproteobacteria</taxon>
        <taxon>Hyphomicrobiales</taxon>
        <taxon>Nitrobacteraceae</taxon>
        <taxon>Bradyrhizobium</taxon>
    </lineage>
</organism>
<dbReference type="SUPFAM" id="SSF46785">
    <property type="entry name" value="Winged helix' DNA-binding domain"/>
    <property type="match status" value="1"/>
</dbReference>
<dbReference type="Gene3D" id="1.10.10.10">
    <property type="entry name" value="Winged helix-like DNA-binding domain superfamily/Winged helix DNA-binding domain"/>
    <property type="match status" value="1"/>
</dbReference>
<keyword evidence="2" id="KW-0805">Transcription regulation</keyword>
<keyword evidence="3" id="KW-0804">Transcription</keyword>
<sequence length="257" mass="26907">MSDLPLARRDQIAHRLAAGQAVIAAALANEFGVSEDAIRRDLRALAAEGRCRRVYGGALPNAGGVTPMAARIGQGRERKLALARTAARNIARGEFLFLDSGSTNLALVEVLPDDFDLTIATNAIDIAAAVLHRQDLQLIVIGGSVHAAVGGCVDADALMQVQRLNIDRCFIGACAVSAQGGISALDPTDAAFKRTLLSLSRVSVTMVTNEKLETRAPHRIAGAKTISQLTVEHDAPAARIALLRRAGATIVTAAPPV</sequence>
<dbReference type="EMBL" id="CP088156">
    <property type="protein sequence ID" value="UFZ07589.1"/>
    <property type="molecule type" value="Genomic_DNA"/>
</dbReference>
<dbReference type="RefSeq" id="WP_231327039.1">
    <property type="nucleotide sequence ID" value="NZ_CP088156.1"/>
</dbReference>
<evidence type="ECO:0000256" key="2">
    <source>
        <dbReference type="ARBA" id="ARBA00023015"/>
    </source>
</evidence>
<feature type="domain" description="HTH deoR-type" evidence="4">
    <location>
        <begin position="5"/>
        <end position="60"/>
    </location>
</feature>
<protein>
    <submittedName>
        <fullName evidence="5">DeoR/GlpR family DNA-binding transcription regulator</fullName>
    </submittedName>
</protein>
<accession>A0ABY3RLW0</accession>
<dbReference type="InterPro" id="IPR037171">
    <property type="entry name" value="NagB/RpiA_transferase-like"/>
</dbReference>
<dbReference type="InterPro" id="IPR036390">
    <property type="entry name" value="WH_DNA-bd_sf"/>
</dbReference>
<dbReference type="Proteomes" id="UP001431010">
    <property type="component" value="Chromosome"/>
</dbReference>
<keyword evidence="6" id="KW-1185">Reference proteome</keyword>
<dbReference type="SMART" id="SM01134">
    <property type="entry name" value="DeoRC"/>
    <property type="match status" value="1"/>
</dbReference>
<reference evidence="5" key="1">
    <citation type="journal article" date="2024" name="Antonie Van Leeuwenhoek">
        <title>Bradyrhizobium ontarionense sp. nov., a novel bacterial symbiont isolated from Aeschynomene indica (Indian jointvetch), harbours photosynthesis, nitrogen fixation and nitrous oxide (N2O) reductase genes.</title>
        <authorList>
            <person name="Bromfield E.S.P."/>
            <person name="Cloutier S."/>
        </authorList>
    </citation>
    <scope>NUCLEOTIDE SEQUENCE</scope>
    <source>
        <strain evidence="5">A19</strain>
    </source>
</reference>
<dbReference type="Pfam" id="PF00455">
    <property type="entry name" value="DeoRC"/>
    <property type="match status" value="1"/>
</dbReference>
<dbReference type="PROSITE" id="PS51000">
    <property type="entry name" value="HTH_DEOR_2"/>
    <property type="match status" value="1"/>
</dbReference>
<gene>
    <name evidence="5" type="ORF">LQG66_15320</name>
</gene>
<dbReference type="SUPFAM" id="SSF100950">
    <property type="entry name" value="NagB/RpiA/CoA transferase-like"/>
    <property type="match status" value="1"/>
</dbReference>